<reference evidence="2 3" key="1">
    <citation type="submission" date="2020-05" db="EMBL/GenBank/DDBJ databases">
        <title>FDA dAtabase for Regulatory Grade micrObial Sequences (FDA-ARGOS): Supporting development and validation of Infectious Disease Dx tests.</title>
        <authorList>
            <person name="Sproer C."/>
            <person name="Gronow S."/>
            <person name="Severitt S."/>
            <person name="Schroder I."/>
            <person name="Tallon L."/>
            <person name="Sadzewicz L."/>
            <person name="Zhao X."/>
            <person name="Vavikolanu K."/>
            <person name="Mehta A."/>
            <person name="Aluvathingal J."/>
            <person name="Nadendla S."/>
            <person name="Myers T."/>
            <person name="Yan Y."/>
            <person name="Sichtig H."/>
        </authorList>
    </citation>
    <scope>NUCLEOTIDE SEQUENCE [LARGE SCALE GENOMIC DNA]</scope>
    <source>
        <strain evidence="2 3">FDAARGOS_787</strain>
    </source>
</reference>
<name>A0A6N0JER6_ACHDE</name>
<evidence type="ECO:0000313" key="3">
    <source>
        <dbReference type="Proteomes" id="UP000509782"/>
    </source>
</evidence>
<dbReference type="GO" id="GO:0006355">
    <property type="term" value="P:regulation of DNA-templated transcription"/>
    <property type="evidence" value="ECO:0007669"/>
    <property type="project" value="InterPro"/>
</dbReference>
<dbReference type="EMBL" id="CP054569">
    <property type="protein sequence ID" value="QKQ45463.1"/>
    <property type="molecule type" value="Genomic_DNA"/>
</dbReference>
<dbReference type="Gene3D" id="1.10.10.10">
    <property type="entry name" value="Winged helix-like DNA-binding domain superfamily/Winged helix DNA-binding domain"/>
    <property type="match status" value="1"/>
</dbReference>
<sequence>MAGHSTDAMRLASLFYEGILSPDAWHGALSETTRQLGASFFHQVLIDRAGMQVVANIASAESLRKANEYAQHYARNDERLNVLAGLKPGEFMFDFDHFDARHRSRSPLYADFLAGERVQSCVAIVLHRDDDFRDEVGLLRGSDASPLSDAERSLLRQLAPEMARAGRLRVQASRLAQRAALGFAALGALPRALAIVDPLCRIEYCNPAAERFFALHGACKALGGRLRLVDPHAQEGLRERVARACAADGAGAGVMRVGQGEATVSISVLPLRPEHPLAMGSRPWAMVIFAGPALAASTVMPPEILAECLGVTRTEARLACALASGASVNDFAIMQGCSLSTARSHLRSLLHKTGCRRQRDLVEVVQGMWGV</sequence>
<dbReference type="GO" id="GO:0003677">
    <property type="term" value="F:DNA binding"/>
    <property type="evidence" value="ECO:0007669"/>
    <property type="project" value="InterPro"/>
</dbReference>
<protein>
    <submittedName>
        <fullName evidence="2">Helix-turn-helix transcriptional regulator</fullName>
    </submittedName>
</protein>
<dbReference type="InterPro" id="IPR000792">
    <property type="entry name" value="Tscrpt_reg_LuxR_C"/>
</dbReference>
<organism evidence="2 3">
    <name type="scientific">Achromobacter denitrificans</name>
    <name type="common">Alcaligenes denitrificans</name>
    <dbReference type="NCBI Taxonomy" id="32002"/>
    <lineage>
        <taxon>Bacteria</taxon>
        <taxon>Pseudomonadati</taxon>
        <taxon>Pseudomonadota</taxon>
        <taxon>Betaproteobacteria</taxon>
        <taxon>Burkholderiales</taxon>
        <taxon>Alcaligenaceae</taxon>
        <taxon>Achromobacter</taxon>
    </lineage>
</organism>
<dbReference type="Gene3D" id="3.30.450.20">
    <property type="entry name" value="PAS domain"/>
    <property type="match status" value="1"/>
</dbReference>
<dbReference type="SUPFAM" id="SSF46894">
    <property type="entry name" value="C-terminal effector domain of the bipartite response regulators"/>
    <property type="match status" value="1"/>
</dbReference>
<feature type="domain" description="HTH luxR-type" evidence="1">
    <location>
        <begin position="308"/>
        <end position="365"/>
    </location>
</feature>
<dbReference type="Proteomes" id="UP000509782">
    <property type="component" value="Chromosome"/>
</dbReference>
<dbReference type="SMART" id="SM00421">
    <property type="entry name" value="HTH_LUXR"/>
    <property type="match status" value="1"/>
</dbReference>
<proteinExistence type="predicted"/>
<dbReference type="AlphaFoldDB" id="A0A6N0JER6"/>
<evidence type="ECO:0000313" key="2">
    <source>
        <dbReference type="EMBL" id="QKQ45463.1"/>
    </source>
</evidence>
<dbReference type="RefSeq" id="WP_140419951.1">
    <property type="nucleotide sequence ID" value="NZ_CP054569.1"/>
</dbReference>
<evidence type="ECO:0000259" key="1">
    <source>
        <dbReference type="SMART" id="SM00421"/>
    </source>
</evidence>
<gene>
    <name evidence="2" type="ORF">FOC81_01535</name>
</gene>
<accession>A0A6N0JER6</accession>
<dbReference type="InterPro" id="IPR036388">
    <property type="entry name" value="WH-like_DNA-bd_sf"/>
</dbReference>
<dbReference type="InterPro" id="IPR016032">
    <property type="entry name" value="Sig_transdc_resp-reg_C-effctor"/>
</dbReference>